<dbReference type="InterPro" id="IPR006121">
    <property type="entry name" value="HMA_dom"/>
</dbReference>
<evidence type="ECO:0000259" key="1">
    <source>
        <dbReference type="PROSITE" id="PS50846"/>
    </source>
</evidence>
<dbReference type="Proteomes" id="UP000577707">
    <property type="component" value="Unassembled WGS sequence"/>
</dbReference>
<organism evidence="2 3">
    <name type="scientific">Nocardioides albus</name>
    <dbReference type="NCBI Taxonomy" id="1841"/>
    <lineage>
        <taxon>Bacteria</taxon>
        <taxon>Bacillati</taxon>
        <taxon>Actinomycetota</taxon>
        <taxon>Actinomycetes</taxon>
        <taxon>Propionibacteriales</taxon>
        <taxon>Nocardioidaceae</taxon>
        <taxon>Nocardioides</taxon>
    </lineage>
</organism>
<dbReference type="SUPFAM" id="SSF55008">
    <property type="entry name" value="HMA, heavy metal-associated domain"/>
    <property type="match status" value="1"/>
</dbReference>
<evidence type="ECO:0000313" key="3">
    <source>
        <dbReference type="Proteomes" id="UP000577707"/>
    </source>
</evidence>
<dbReference type="GO" id="GO:0046872">
    <property type="term" value="F:metal ion binding"/>
    <property type="evidence" value="ECO:0007669"/>
    <property type="project" value="InterPro"/>
</dbReference>
<comment type="caution">
    <text evidence="2">The sequence shown here is derived from an EMBL/GenBank/DDBJ whole genome shotgun (WGS) entry which is preliminary data.</text>
</comment>
<gene>
    <name evidence="2" type="ORF">FHS12_004842</name>
</gene>
<proteinExistence type="predicted"/>
<name>A0A7W5A920_9ACTN</name>
<protein>
    <submittedName>
        <fullName evidence="2">Copper chaperone CopZ</fullName>
    </submittedName>
</protein>
<dbReference type="Pfam" id="PF00403">
    <property type="entry name" value="HMA"/>
    <property type="match status" value="1"/>
</dbReference>
<dbReference type="Gene3D" id="3.30.70.100">
    <property type="match status" value="1"/>
</dbReference>
<reference evidence="2 3" key="1">
    <citation type="submission" date="2020-08" db="EMBL/GenBank/DDBJ databases">
        <title>Genomic Encyclopedia of Type Strains, Phase III (KMG-III): the genomes of soil and plant-associated and newly described type strains.</title>
        <authorList>
            <person name="Whitman W."/>
        </authorList>
    </citation>
    <scope>NUCLEOTIDE SEQUENCE [LARGE SCALE GENOMIC DNA]</scope>
    <source>
        <strain evidence="2 3">CECT 3302</strain>
    </source>
</reference>
<dbReference type="InterPro" id="IPR036163">
    <property type="entry name" value="HMA_dom_sf"/>
</dbReference>
<sequence>MSVQFEVRIDGMTCNRCVETVTSALGGLDGVEGVEVDLNPGAVSSARVTAEEPVEPRLLRSTLAKAGFTVVREP</sequence>
<evidence type="ECO:0000313" key="2">
    <source>
        <dbReference type="EMBL" id="MBB3091866.1"/>
    </source>
</evidence>
<dbReference type="EMBL" id="JACHXG010000014">
    <property type="protein sequence ID" value="MBB3091866.1"/>
    <property type="molecule type" value="Genomic_DNA"/>
</dbReference>
<accession>A0A7W5A920</accession>
<dbReference type="PROSITE" id="PS50846">
    <property type="entry name" value="HMA_2"/>
    <property type="match status" value="1"/>
</dbReference>
<feature type="domain" description="HMA" evidence="1">
    <location>
        <begin position="3"/>
        <end position="71"/>
    </location>
</feature>
<dbReference type="AlphaFoldDB" id="A0A7W5A920"/>
<keyword evidence="3" id="KW-1185">Reference proteome</keyword>
<dbReference type="CDD" id="cd00371">
    <property type="entry name" value="HMA"/>
    <property type="match status" value="1"/>
</dbReference>
<dbReference type="RefSeq" id="WP_183550886.1">
    <property type="nucleotide sequence ID" value="NZ_BMQT01000008.1"/>
</dbReference>